<reference evidence="14 15" key="1">
    <citation type="submission" date="2011-07" db="EMBL/GenBank/DDBJ databases">
        <authorList>
            <person name="Coyne R."/>
            <person name="Brami D."/>
            <person name="Johnson J."/>
            <person name="Hostetler J."/>
            <person name="Hannick L."/>
            <person name="Clark T."/>
            <person name="Cassidy-Hanley D."/>
            <person name="Inman J."/>
        </authorList>
    </citation>
    <scope>NUCLEOTIDE SEQUENCE [LARGE SCALE GENOMIC DNA]</scope>
    <source>
        <strain evidence="14 15">G5</strain>
    </source>
</reference>
<gene>
    <name evidence="14" type="ORF">IMG5_201570</name>
</gene>
<accession>G0R5V5</accession>
<evidence type="ECO:0000256" key="6">
    <source>
        <dbReference type="ARBA" id="ARBA00022777"/>
    </source>
</evidence>
<dbReference type="PROSITE" id="PS00107">
    <property type="entry name" value="PROTEIN_KINASE_ATP"/>
    <property type="match status" value="1"/>
</dbReference>
<dbReference type="Gene3D" id="1.10.510.10">
    <property type="entry name" value="Transferase(Phosphotransferase) domain 1"/>
    <property type="match status" value="1"/>
</dbReference>
<dbReference type="PROSITE" id="PS00108">
    <property type="entry name" value="PROTEIN_KINASE_ST"/>
    <property type="match status" value="1"/>
</dbReference>
<comment type="similarity">
    <text evidence="1">Belongs to the protein kinase superfamily. NEK Ser/Thr protein kinase family. NIMA subfamily.</text>
</comment>
<proteinExistence type="inferred from homology"/>
<protein>
    <recommendedName>
        <fullName evidence="2">non-specific serine/threonine protein kinase</fullName>
        <ecNumber evidence="2">2.7.11.1</ecNumber>
    </recommendedName>
</protein>
<sequence length="432" mass="50275">MAQSNQQQDYEYYTQIKLLGEGAFGKAFLVQCKSDGSYCVIKKMEMKNMTEEEKKETLREARILEALKHPNIVRFREVYKTKKGQLCIVMDYCDGGDLSNKIKEYKGKYIPENQILDWFTQICLSLKHIHDRKIIHRDLKTQNIFLMKDNFLKIGDFGIAKVLNHTRDHCKTMVGTPYYLSPEIIESKSYSFKTDIWSLGIILYELCAQKPPFDGGIKKQNSRYNIADKQQSSQDSSLSDLIDLKESEEQINLPLNNDFLEMIVQEVQSLENSQDSSSHNDLFKDNKDENQNNNNINNNNNNAKKDKHKKELDKSVDEINKKYENLSDREDDNLEIEENNKISEIKQDNKQNEYIKESQIDSLKIIIEEQIGQQNLQECISQLKVVQNQIEKDSSNIKMLQSLTKIFNCLNADIAEELGPLIIIYCNYLQVM</sequence>
<dbReference type="OrthoDB" id="248923at2759"/>
<dbReference type="GeneID" id="14903182"/>
<evidence type="ECO:0000256" key="7">
    <source>
        <dbReference type="ARBA" id="ARBA00022840"/>
    </source>
</evidence>
<dbReference type="InterPro" id="IPR051131">
    <property type="entry name" value="NEK_Ser/Thr_kinase_NIMA"/>
</dbReference>
<evidence type="ECO:0000256" key="9">
    <source>
        <dbReference type="ARBA" id="ARBA00048679"/>
    </source>
</evidence>
<dbReference type="SMART" id="SM00220">
    <property type="entry name" value="S_TKc"/>
    <property type="match status" value="1"/>
</dbReference>
<dbReference type="EC" id="2.7.11.1" evidence="2"/>
<dbReference type="OMA" id="IFEMCEL"/>
<dbReference type="CDD" id="cd08215">
    <property type="entry name" value="STKc_Nek"/>
    <property type="match status" value="1"/>
</dbReference>
<dbReference type="SUPFAM" id="SSF56112">
    <property type="entry name" value="Protein kinase-like (PK-like)"/>
    <property type="match status" value="1"/>
</dbReference>
<dbReference type="GO" id="GO:0005524">
    <property type="term" value="F:ATP binding"/>
    <property type="evidence" value="ECO:0007669"/>
    <property type="project" value="UniProtKB-UniRule"/>
</dbReference>
<evidence type="ECO:0000256" key="3">
    <source>
        <dbReference type="ARBA" id="ARBA00022527"/>
    </source>
</evidence>
<dbReference type="Gene3D" id="3.30.200.20">
    <property type="entry name" value="Phosphorylase Kinase, domain 1"/>
    <property type="match status" value="1"/>
</dbReference>
<dbReference type="GO" id="GO:0004674">
    <property type="term" value="F:protein serine/threonine kinase activity"/>
    <property type="evidence" value="ECO:0007669"/>
    <property type="project" value="UniProtKB-KW"/>
</dbReference>
<evidence type="ECO:0000313" key="15">
    <source>
        <dbReference type="Proteomes" id="UP000008983"/>
    </source>
</evidence>
<feature type="binding site" evidence="10">
    <location>
        <position position="43"/>
    </location>
    <ligand>
        <name>ATP</name>
        <dbReference type="ChEBI" id="CHEBI:30616"/>
    </ligand>
</feature>
<evidence type="ECO:0000256" key="5">
    <source>
        <dbReference type="ARBA" id="ARBA00022741"/>
    </source>
</evidence>
<dbReference type="PANTHER" id="PTHR44899:SF3">
    <property type="entry name" value="SERINE_THREONINE-PROTEIN KINASE NEK1"/>
    <property type="match status" value="1"/>
</dbReference>
<dbReference type="InterPro" id="IPR011009">
    <property type="entry name" value="Kinase-like_dom_sf"/>
</dbReference>
<dbReference type="GO" id="GO:0106310">
    <property type="term" value="F:protein serine kinase activity"/>
    <property type="evidence" value="ECO:0007669"/>
    <property type="project" value="RHEA"/>
</dbReference>
<dbReference type="AlphaFoldDB" id="G0R5V5"/>
<evidence type="ECO:0000259" key="13">
    <source>
        <dbReference type="PROSITE" id="PS50011"/>
    </source>
</evidence>
<dbReference type="InterPro" id="IPR017441">
    <property type="entry name" value="Protein_kinase_ATP_BS"/>
</dbReference>
<evidence type="ECO:0000256" key="8">
    <source>
        <dbReference type="ARBA" id="ARBA00047899"/>
    </source>
</evidence>
<feature type="compositionally biased region" description="Polar residues" evidence="12">
    <location>
        <begin position="270"/>
        <end position="280"/>
    </location>
</feature>
<dbReference type="InParanoid" id="G0R5V5"/>
<keyword evidence="4 14" id="KW-0808">Transferase</keyword>
<evidence type="ECO:0000256" key="1">
    <source>
        <dbReference type="ARBA" id="ARBA00010886"/>
    </source>
</evidence>
<keyword evidence="15" id="KW-1185">Reference proteome</keyword>
<dbReference type="PROSITE" id="PS50011">
    <property type="entry name" value="PROTEIN_KINASE_DOM"/>
    <property type="match status" value="1"/>
</dbReference>
<evidence type="ECO:0000256" key="12">
    <source>
        <dbReference type="SAM" id="MobiDB-lite"/>
    </source>
</evidence>
<comment type="catalytic activity">
    <reaction evidence="9">
        <text>L-seryl-[protein] + ATP = O-phospho-L-seryl-[protein] + ADP + H(+)</text>
        <dbReference type="Rhea" id="RHEA:17989"/>
        <dbReference type="Rhea" id="RHEA-COMP:9863"/>
        <dbReference type="Rhea" id="RHEA-COMP:11604"/>
        <dbReference type="ChEBI" id="CHEBI:15378"/>
        <dbReference type="ChEBI" id="CHEBI:29999"/>
        <dbReference type="ChEBI" id="CHEBI:30616"/>
        <dbReference type="ChEBI" id="CHEBI:83421"/>
        <dbReference type="ChEBI" id="CHEBI:456216"/>
        <dbReference type="EC" id="2.7.11.1"/>
    </reaction>
</comment>
<evidence type="ECO:0000256" key="2">
    <source>
        <dbReference type="ARBA" id="ARBA00012513"/>
    </source>
</evidence>
<dbReference type="InterPro" id="IPR000719">
    <property type="entry name" value="Prot_kinase_dom"/>
</dbReference>
<evidence type="ECO:0000256" key="4">
    <source>
        <dbReference type="ARBA" id="ARBA00022679"/>
    </source>
</evidence>
<evidence type="ECO:0000256" key="11">
    <source>
        <dbReference type="RuleBase" id="RU000304"/>
    </source>
</evidence>
<dbReference type="EMBL" id="GL984387">
    <property type="protein sequence ID" value="EGR27132.1"/>
    <property type="molecule type" value="Genomic_DNA"/>
</dbReference>
<keyword evidence="7 10" id="KW-0067">ATP-binding</keyword>
<organism evidence="14 15">
    <name type="scientific">Ichthyophthirius multifiliis</name>
    <name type="common">White spot disease agent</name>
    <name type="synonym">Ich</name>
    <dbReference type="NCBI Taxonomy" id="5932"/>
    <lineage>
        <taxon>Eukaryota</taxon>
        <taxon>Sar</taxon>
        <taxon>Alveolata</taxon>
        <taxon>Ciliophora</taxon>
        <taxon>Intramacronucleata</taxon>
        <taxon>Oligohymenophorea</taxon>
        <taxon>Hymenostomatida</taxon>
        <taxon>Ophryoglenina</taxon>
        <taxon>Ichthyophthirius</taxon>
    </lineage>
</organism>
<keyword evidence="6 14" id="KW-0418">Kinase</keyword>
<evidence type="ECO:0000313" key="14">
    <source>
        <dbReference type="EMBL" id="EGR27132.1"/>
    </source>
</evidence>
<name>G0R5V5_ICHMU</name>
<dbReference type="eggNOG" id="KOG0589">
    <property type="taxonomic scope" value="Eukaryota"/>
</dbReference>
<dbReference type="RefSeq" id="XP_004024016.1">
    <property type="nucleotide sequence ID" value="XM_004023967.1"/>
</dbReference>
<dbReference type="Proteomes" id="UP000008983">
    <property type="component" value="Unassembled WGS sequence"/>
</dbReference>
<feature type="compositionally biased region" description="Low complexity" evidence="12">
    <location>
        <begin position="291"/>
        <end position="302"/>
    </location>
</feature>
<dbReference type="STRING" id="857967.G0R5V5"/>
<dbReference type="Pfam" id="PF00069">
    <property type="entry name" value="Pkinase"/>
    <property type="match status" value="1"/>
</dbReference>
<feature type="domain" description="Protein kinase" evidence="13">
    <location>
        <begin position="13"/>
        <end position="270"/>
    </location>
</feature>
<comment type="catalytic activity">
    <reaction evidence="8">
        <text>L-threonyl-[protein] + ATP = O-phospho-L-threonyl-[protein] + ADP + H(+)</text>
        <dbReference type="Rhea" id="RHEA:46608"/>
        <dbReference type="Rhea" id="RHEA-COMP:11060"/>
        <dbReference type="Rhea" id="RHEA-COMP:11605"/>
        <dbReference type="ChEBI" id="CHEBI:15378"/>
        <dbReference type="ChEBI" id="CHEBI:30013"/>
        <dbReference type="ChEBI" id="CHEBI:30616"/>
        <dbReference type="ChEBI" id="CHEBI:61977"/>
        <dbReference type="ChEBI" id="CHEBI:456216"/>
        <dbReference type="EC" id="2.7.11.1"/>
    </reaction>
</comment>
<dbReference type="InterPro" id="IPR008271">
    <property type="entry name" value="Ser/Thr_kinase_AS"/>
</dbReference>
<feature type="compositionally biased region" description="Basic and acidic residues" evidence="12">
    <location>
        <begin position="281"/>
        <end position="290"/>
    </location>
</feature>
<keyword evidence="5 10" id="KW-0547">Nucleotide-binding</keyword>
<feature type="region of interest" description="Disordered" evidence="12">
    <location>
        <begin position="270"/>
        <end position="311"/>
    </location>
</feature>
<dbReference type="FunFam" id="3.30.200.20:FF:000097">
    <property type="entry name" value="Probable serine/threonine-protein kinase nek1"/>
    <property type="match status" value="1"/>
</dbReference>
<dbReference type="PANTHER" id="PTHR44899">
    <property type="entry name" value="CAMK FAMILY PROTEIN KINASE"/>
    <property type="match status" value="1"/>
</dbReference>
<keyword evidence="3 11" id="KW-0723">Serine/threonine-protein kinase</keyword>
<evidence type="ECO:0000256" key="10">
    <source>
        <dbReference type="PROSITE-ProRule" id="PRU10141"/>
    </source>
</evidence>